<dbReference type="InterPro" id="IPR011009">
    <property type="entry name" value="Kinase-like_dom_sf"/>
</dbReference>
<evidence type="ECO:0000313" key="2">
    <source>
        <dbReference type="EMBL" id="PLW68261.1"/>
    </source>
</evidence>
<feature type="domain" description="Aminoglycoside phosphotransferase" evidence="1">
    <location>
        <begin position="17"/>
        <end position="234"/>
    </location>
</feature>
<dbReference type="EMBL" id="PKUS01000018">
    <property type="protein sequence ID" value="PLW68261.1"/>
    <property type="molecule type" value="Genomic_DNA"/>
</dbReference>
<protein>
    <submittedName>
        <fullName evidence="2">Aminoglycoside phosphotransferase</fullName>
    </submittedName>
</protein>
<organism evidence="2 3">
    <name type="scientific">Pseudohalioglobus lutimaris</name>
    <dbReference type="NCBI Taxonomy" id="1737061"/>
    <lineage>
        <taxon>Bacteria</taxon>
        <taxon>Pseudomonadati</taxon>
        <taxon>Pseudomonadota</taxon>
        <taxon>Gammaproteobacteria</taxon>
        <taxon>Cellvibrionales</taxon>
        <taxon>Halieaceae</taxon>
        <taxon>Pseudohalioglobus</taxon>
    </lineage>
</organism>
<dbReference type="Gene3D" id="3.90.1200.10">
    <property type="match status" value="1"/>
</dbReference>
<dbReference type="InterPro" id="IPR002575">
    <property type="entry name" value="Aminoglycoside_PTrfase"/>
</dbReference>
<dbReference type="Pfam" id="PF01636">
    <property type="entry name" value="APH"/>
    <property type="match status" value="1"/>
</dbReference>
<evidence type="ECO:0000313" key="3">
    <source>
        <dbReference type="Proteomes" id="UP000235005"/>
    </source>
</evidence>
<dbReference type="GO" id="GO:0016740">
    <property type="term" value="F:transferase activity"/>
    <property type="evidence" value="ECO:0007669"/>
    <property type="project" value="UniProtKB-KW"/>
</dbReference>
<reference evidence="2 3" key="1">
    <citation type="submission" date="2018-01" db="EMBL/GenBank/DDBJ databases">
        <title>The draft genome sequence of Halioglobus lutimaris HF004.</title>
        <authorList>
            <person name="Du Z.-J."/>
            <person name="Shi M.-J."/>
        </authorList>
    </citation>
    <scope>NUCLEOTIDE SEQUENCE [LARGE SCALE GENOMIC DNA]</scope>
    <source>
        <strain evidence="2 3">HF004</strain>
    </source>
</reference>
<dbReference type="Gene3D" id="3.30.200.20">
    <property type="entry name" value="Phosphorylase Kinase, domain 1"/>
    <property type="match status" value="1"/>
</dbReference>
<evidence type="ECO:0000259" key="1">
    <source>
        <dbReference type="Pfam" id="PF01636"/>
    </source>
</evidence>
<sequence length="331" mass="36670">MPWALSVLGASSAQAFAPIAGDASARRYFRLTLAEHSFIAVEAPPQSEKNAEFLAVRALLDAAGIRVPAMVAADLARGFLLLGDLGDRLLLAELTPASVDRSYRAAFDVLQKMGATAVPDPDWPHYDDELLSEELSRFPHWFVVELLAAEPPPNTLWETFSSRLTASALEQPRVLVHRDFHSRNLMPQADGALAVIDFQDAVVGPVSYDLVSLLRDCYIRWEPEQVSAWALAYLARLQQAGALVGVSEAVFLRWFDLMGLQRHLKVLGTFARLYLRDGKSAYLADLPLVMRYIREVLHQRRGECADIAAFADWFETAVVPVFSAQPWGPAP</sequence>
<keyword evidence="2" id="KW-0808">Transferase</keyword>
<dbReference type="AlphaFoldDB" id="A0A2N5X197"/>
<dbReference type="Proteomes" id="UP000235005">
    <property type="component" value="Unassembled WGS sequence"/>
</dbReference>
<dbReference type="SUPFAM" id="SSF56112">
    <property type="entry name" value="Protein kinase-like (PK-like)"/>
    <property type="match status" value="1"/>
</dbReference>
<proteinExistence type="predicted"/>
<keyword evidence="3" id="KW-1185">Reference proteome</keyword>
<accession>A0A2N5X197</accession>
<gene>
    <name evidence="2" type="ORF">C0039_13550</name>
</gene>
<dbReference type="OrthoDB" id="9809275at2"/>
<comment type="caution">
    <text evidence="2">The sequence shown here is derived from an EMBL/GenBank/DDBJ whole genome shotgun (WGS) entry which is preliminary data.</text>
</comment>
<name>A0A2N5X197_9GAMM</name>